<evidence type="ECO:0000256" key="12">
    <source>
        <dbReference type="PROSITE-ProRule" id="PRU00146"/>
    </source>
</evidence>
<keyword evidence="13" id="KW-0175">Coiled coil</keyword>
<keyword evidence="6" id="KW-0805">Transcription regulation</keyword>
<evidence type="ECO:0000256" key="2">
    <source>
        <dbReference type="ARBA" id="ARBA00022553"/>
    </source>
</evidence>
<organism evidence="16 17">
    <name type="scientific">Drosophila mauritiana</name>
    <name type="common">Fruit fly</name>
    <dbReference type="NCBI Taxonomy" id="7226"/>
    <lineage>
        <taxon>Eukaryota</taxon>
        <taxon>Metazoa</taxon>
        <taxon>Ecdysozoa</taxon>
        <taxon>Arthropoda</taxon>
        <taxon>Hexapoda</taxon>
        <taxon>Insecta</taxon>
        <taxon>Pterygota</taxon>
        <taxon>Neoptera</taxon>
        <taxon>Endopterygota</taxon>
        <taxon>Diptera</taxon>
        <taxon>Brachycera</taxon>
        <taxon>Muscomorpha</taxon>
        <taxon>Ephydroidea</taxon>
        <taxon>Drosophilidae</taxon>
        <taxon>Drosophila</taxon>
        <taxon>Sophophora</taxon>
    </lineage>
</organism>
<dbReference type="PANTHER" id="PTHR46174:SF1">
    <property type="entry name" value="CXXC-TYPE ZINC FINGER PROTEIN 1"/>
    <property type="match status" value="1"/>
</dbReference>
<dbReference type="Gene3D" id="3.30.40.10">
    <property type="entry name" value="Zinc/RING finger domain, C3HC4 (zinc finger)"/>
    <property type="match status" value="1"/>
</dbReference>
<dbReference type="PROSITE" id="PS01359">
    <property type="entry name" value="ZF_PHD_1"/>
    <property type="match status" value="1"/>
</dbReference>
<evidence type="ECO:0000256" key="1">
    <source>
        <dbReference type="ARBA" id="ARBA00004123"/>
    </source>
</evidence>
<comment type="subcellular location">
    <subcellularLocation>
        <location evidence="1">Nucleus</location>
    </subcellularLocation>
</comment>
<dbReference type="InterPro" id="IPR001965">
    <property type="entry name" value="Znf_PHD"/>
</dbReference>
<gene>
    <name evidence="17" type="primary">LOC117147825</name>
</gene>
<evidence type="ECO:0000256" key="11">
    <source>
        <dbReference type="ARBA" id="ARBA00081451"/>
    </source>
</evidence>
<reference evidence="17" key="1">
    <citation type="submission" date="2025-08" db="UniProtKB">
        <authorList>
            <consortium name="RefSeq"/>
        </authorList>
    </citation>
    <scope>IDENTIFICATION</scope>
    <source>
        <strain evidence="17">Mau12</strain>
        <tissue evidence="17">Whole Body</tissue>
    </source>
</reference>
<name>A0A6P8KVZ6_DROMA</name>
<evidence type="ECO:0000256" key="3">
    <source>
        <dbReference type="ARBA" id="ARBA00022723"/>
    </source>
</evidence>
<dbReference type="CDD" id="cd15553">
    <property type="entry name" value="PHD_Cfp1"/>
    <property type="match status" value="1"/>
</dbReference>
<keyword evidence="4 12" id="KW-0863">Zinc-finger</keyword>
<evidence type="ECO:0000256" key="8">
    <source>
        <dbReference type="ARBA" id="ARBA00023163"/>
    </source>
</evidence>
<feature type="domain" description="PHD-type" evidence="15">
    <location>
        <begin position="56"/>
        <end position="106"/>
    </location>
</feature>
<evidence type="ECO:0000313" key="16">
    <source>
        <dbReference type="Proteomes" id="UP000515162"/>
    </source>
</evidence>
<dbReference type="InterPro" id="IPR019786">
    <property type="entry name" value="Zinc_finger_PHD-type_CS"/>
</dbReference>
<dbReference type="AlphaFoldDB" id="A0A6P8KVZ6"/>
<dbReference type="InterPro" id="IPR013083">
    <property type="entry name" value="Znf_RING/FYVE/PHD"/>
</dbReference>
<keyword evidence="7" id="KW-0238">DNA-binding</keyword>
<evidence type="ECO:0000256" key="5">
    <source>
        <dbReference type="ARBA" id="ARBA00022833"/>
    </source>
</evidence>
<dbReference type="GO" id="GO:0048188">
    <property type="term" value="C:Set1C/COMPASS complex"/>
    <property type="evidence" value="ECO:0007669"/>
    <property type="project" value="InterPro"/>
</dbReference>
<evidence type="ECO:0000256" key="7">
    <source>
        <dbReference type="ARBA" id="ARBA00023125"/>
    </source>
</evidence>
<dbReference type="InterPro" id="IPR037869">
    <property type="entry name" value="Spp1/CFP1"/>
</dbReference>
<dbReference type="InterPro" id="IPR019787">
    <property type="entry name" value="Znf_PHD-finger"/>
</dbReference>
<dbReference type="GeneID" id="117147825"/>
<proteinExistence type="predicted"/>
<evidence type="ECO:0000313" key="17">
    <source>
        <dbReference type="RefSeq" id="XP_033170772.1"/>
    </source>
</evidence>
<keyword evidence="5" id="KW-0862">Zinc</keyword>
<evidence type="ECO:0000256" key="6">
    <source>
        <dbReference type="ARBA" id="ARBA00023015"/>
    </source>
</evidence>
<accession>A0A6P8KVZ6</accession>
<evidence type="ECO:0000256" key="4">
    <source>
        <dbReference type="ARBA" id="ARBA00022771"/>
    </source>
</evidence>
<keyword evidence="8" id="KW-0804">Transcription</keyword>
<dbReference type="SUPFAM" id="SSF57903">
    <property type="entry name" value="FYVE/PHD zinc finger"/>
    <property type="match status" value="1"/>
</dbReference>
<feature type="region of interest" description="Disordered" evidence="14">
    <location>
        <begin position="143"/>
        <end position="214"/>
    </location>
</feature>
<dbReference type="InterPro" id="IPR011011">
    <property type="entry name" value="Znf_FYVE_PHD"/>
</dbReference>
<sequence length="387" mass="44700">MTDKKTVSFTRCTAIIFLTTKEVTKQKEEIRREIAREFDLPERKSKIATILKQEGQVYCICRSSDCSRFMIGCDGCEEWYHGDCIGITEKDAEHIKQYYCRRCKKENPELQTIFRLVATERAAASNAASTSLNAPGVGPLGAAPAAAPVAPATTSQQAPPPTTVAAMRKNNSAREPKESRPTEVRPRRKRKKATPKTRNIQVSPREASPEIFPNPELQGIQQCNRPNCCSEARPQSKYCSDECSANFAIERLFQALPQQMQDWNITPSQAAEETRKLLAEAEELNMDELVNKQQEQLAELEKQRQLIQTQLKQYQEKQKLWLQQQPQHLQEQHQQQQQQQEELQQQREQQQLEFMHQLHLEPHHVQQLQSQMQLLQQKFLLQQQLQE</sequence>
<evidence type="ECO:0000256" key="14">
    <source>
        <dbReference type="SAM" id="MobiDB-lite"/>
    </source>
</evidence>
<keyword evidence="2" id="KW-0597">Phosphoprotein</keyword>
<dbReference type="FunFam" id="3.30.40.10:FF:000138">
    <property type="entry name" value="CXXC-type zinc finger protein 1"/>
    <property type="match status" value="1"/>
</dbReference>
<dbReference type="PANTHER" id="PTHR46174">
    <property type="entry name" value="CXXC-TYPE ZINC FINGER PROTEIN 1"/>
    <property type="match status" value="1"/>
</dbReference>
<dbReference type="GO" id="GO:0008270">
    <property type="term" value="F:zinc ion binding"/>
    <property type="evidence" value="ECO:0007669"/>
    <property type="project" value="UniProtKB-KW"/>
</dbReference>
<evidence type="ECO:0000259" key="15">
    <source>
        <dbReference type="PROSITE" id="PS50016"/>
    </source>
</evidence>
<dbReference type="GO" id="GO:0003677">
    <property type="term" value="F:DNA binding"/>
    <property type="evidence" value="ECO:0007669"/>
    <property type="project" value="UniProtKB-KW"/>
</dbReference>
<feature type="coiled-coil region" evidence="13">
    <location>
        <begin position="279"/>
        <end position="353"/>
    </location>
</feature>
<dbReference type="SMART" id="SM00249">
    <property type="entry name" value="PHD"/>
    <property type="match status" value="1"/>
</dbReference>
<dbReference type="RefSeq" id="XP_033170772.1">
    <property type="nucleotide sequence ID" value="XM_033314881.1"/>
</dbReference>
<keyword evidence="9" id="KW-0539">Nucleus</keyword>
<feature type="compositionally biased region" description="Basic and acidic residues" evidence="14">
    <location>
        <begin position="172"/>
        <end position="185"/>
    </location>
</feature>
<evidence type="ECO:0000256" key="13">
    <source>
        <dbReference type="SAM" id="Coils"/>
    </source>
</evidence>
<feature type="compositionally biased region" description="Low complexity" evidence="14">
    <location>
        <begin position="143"/>
        <end position="157"/>
    </location>
</feature>
<dbReference type="Pfam" id="PF00628">
    <property type="entry name" value="PHD"/>
    <property type="match status" value="1"/>
</dbReference>
<evidence type="ECO:0000256" key="10">
    <source>
        <dbReference type="ARBA" id="ARBA00023828"/>
    </source>
</evidence>
<keyword evidence="3" id="KW-0479">Metal-binding</keyword>
<evidence type="ECO:0000256" key="9">
    <source>
        <dbReference type="ARBA" id="ARBA00023242"/>
    </source>
</evidence>
<keyword evidence="16" id="KW-1185">Reference proteome</keyword>
<feature type="compositionally biased region" description="Basic residues" evidence="14">
    <location>
        <begin position="186"/>
        <end position="195"/>
    </location>
</feature>
<protein>
    <recommendedName>
        <fullName evidence="10">CXXC-type zinc finger protein 1</fullName>
    </recommendedName>
    <alternativeName>
        <fullName evidence="11">PHD finger and CXXC domain-containing protein 1</fullName>
    </alternativeName>
</protein>
<dbReference type="PROSITE" id="PS50016">
    <property type="entry name" value="ZF_PHD_2"/>
    <property type="match status" value="1"/>
</dbReference>
<dbReference type="GO" id="GO:0045893">
    <property type="term" value="P:positive regulation of DNA-templated transcription"/>
    <property type="evidence" value="ECO:0007669"/>
    <property type="project" value="TreeGrafter"/>
</dbReference>
<dbReference type="Proteomes" id="UP000515162">
    <property type="component" value="Chromosome X"/>
</dbReference>